<dbReference type="InterPro" id="IPR010352">
    <property type="entry name" value="DUF945"/>
</dbReference>
<dbReference type="AlphaFoldDB" id="A0A7V8JRZ9"/>
<evidence type="ECO:0000256" key="2">
    <source>
        <dbReference type="SAM" id="SignalP"/>
    </source>
</evidence>
<protein>
    <recommendedName>
        <fullName evidence="5">DUF945 domain-containing protein</fullName>
    </recommendedName>
</protein>
<organism evidence="3 4">
    <name type="scientific">Paracidovorax wautersii</name>
    <dbReference type="NCBI Taxonomy" id="1177982"/>
    <lineage>
        <taxon>Bacteria</taxon>
        <taxon>Pseudomonadati</taxon>
        <taxon>Pseudomonadota</taxon>
        <taxon>Betaproteobacteria</taxon>
        <taxon>Burkholderiales</taxon>
        <taxon>Comamonadaceae</taxon>
        <taxon>Paracidovorax</taxon>
    </lineage>
</organism>
<dbReference type="Proteomes" id="UP000461670">
    <property type="component" value="Unassembled WGS sequence"/>
</dbReference>
<name>A0A7V8JRZ9_9BURK</name>
<dbReference type="Pfam" id="PF06097">
    <property type="entry name" value="DUF945"/>
    <property type="match status" value="1"/>
</dbReference>
<feature type="chain" id="PRO_5031295223" description="DUF945 domain-containing protein" evidence="2">
    <location>
        <begin position="21"/>
        <end position="515"/>
    </location>
</feature>
<evidence type="ECO:0008006" key="5">
    <source>
        <dbReference type="Google" id="ProtNLM"/>
    </source>
</evidence>
<evidence type="ECO:0000256" key="1">
    <source>
        <dbReference type="SAM" id="MobiDB-lite"/>
    </source>
</evidence>
<proteinExistence type="predicted"/>
<gene>
    <name evidence="3" type="ORF">GAK30_00117</name>
</gene>
<sequence>MKKSAVLTLSAVAAAALAYAGGTWWAGERAQAIYEQQVAQLQQRYPGLAVLDHQYQRGFWHSSSTLVLQYGRPDSTAGDTTDNAADPAGTAQESEPETGDPAQADAHANPDTEGEEQEDPQAASADDGDEEEVATPLYFTVVLNDRITHGPITSLRSVGAASVNSTLTLDARSTPEIAATLAGKTLATARTDVDFSGDFSSAFQGPELSWNTPAGDAIHWLGLQGTLASTGGADKLSYELTAPGLQVDNADDGMHVGFSGLSLRGIDKAMNALWALSGRDEGQIGTISIKADETADDAKPFELALQNVQFQQTNKTSGDLLDGMLQVTGTGTAGGLPINGFELRTSLTRLHAPTYLRMAEQVAGLSSDDAEGAAAVMRSHLSALLAYNPEYALDKFSLDIDGEHGEASYRLSMPGVTPEEQEVPLSLLAVSRLQLEASANLPVSWLEWIARESALDDGGNLTPAGAKVLLDELVHQRLVLRDGPHRIKTQVHYEKGRLEVNGKPLRGGLGALGNL</sequence>
<evidence type="ECO:0000313" key="3">
    <source>
        <dbReference type="EMBL" id="KAF1024097.1"/>
    </source>
</evidence>
<reference evidence="4" key="1">
    <citation type="journal article" date="2020" name="MBio">
        <title>Horizontal gene transfer to a defensive symbiont with a reduced genome amongst a multipartite beetle microbiome.</title>
        <authorList>
            <person name="Waterworth S.C."/>
            <person name="Florez L.V."/>
            <person name="Rees E.R."/>
            <person name="Hertweck C."/>
            <person name="Kaltenpoth M."/>
            <person name="Kwan J.C."/>
        </authorList>
    </citation>
    <scope>NUCLEOTIDE SEQUENCE [LARGE SCALE GENOMIC DNA]</scope>
</reference>
<keyword evidence="2" id="KW-0732">Signal</keyword>
<dbReference type="EMBL" id="WNDQ01000001">
    <property type="protein sequence ID" value="KAF1024097.1"/>
    <property type="molecule type" value="Genomic_DNA"/>
</dbReference>
<feature type="signal peptide" evidence="2">
    <location>
        <begin position="1"/>
        <end position="20"/>
    </location>
</feature>
<accession>A0A7V8JRZ9</accession>
<comment type="caution">
    <text evidence="3">The sequence shown here is derived from an EMBL/GenBank/DDBJ whole genome shotgun (WGS) entry which is preliminary data.</text>
</comment>
<feature type="region of interest" description="Disordered" evidence="1">
    <location>
        <begin position="71"/>
        <end position="131"/>
    </location>
</feature>
<evidence type="ECO:0000313" key="4">
    <source>
        <dbReference type="Proteomes" id="UP000461670"/>
    </source>
</evidence>